<dbReference type="InterPro" id="IPR029058">
    <property type="entry name" value="AB_hydrolase_fold"/>
</dbReference>
<dbReference type="InterPro" id="IPR002921">
    <property type="entry name" value="Fungal_lipase-type"/>
</dbReference>
<name>A0A9P4P6X1_9PLEO</name>
<comment type="caution">
    <text evidence="2">The sequence shown here is derived from an EMBL/GenBank/DDBJ whole genome shotgun (WGS) entry which is preliminary data.</text>
</comment>
<sequence>MPKNKAKLNEKIKYYLPLSSKKQKALYESAGAVASTSQSGSQSTQVTSNAVATSAAAKLLKDVVDQIDLTSDVSGDVETEVADYIGRIEHHPQYGLPADLDRVSLSIDERQLASYAALCAINVHNAQQSEMRISLSSGSIDGSAKSYGIYKQCWKNGTLLIISFTATRKRVEWMANVNADSVASKELGEEYLVHKGFAEIAKKTQHSLSLELERHLRSMPAPISILFTGHSAGGAIAQLLFGFMTSNASVLSNLQSSKRVPTIHARSSAYRFVTRREYKFDKLYYVWQPTYI</sequence>
<reference evidence="2" key="1">
    <citation type="journal article" date="2020" name="Stud. Mycol.">
        <title>101 Dothideomycetes genomes: a test case for predicting lifestyles and emergence of pathogens.</title>
        <authorList>
            <person name="Haridas S."/>
            <person name="Albert R."/>
            <person name="Binder M."/>
            <person name="Bloem J."/>
            <person name="Labutti K."/>
            <person name="Salamov A."/>
            <person name="Andreopoulos B."/>
            <person name="Baker S."/>
            <person name="Barry K."/>
            <person name="Bills G."/>
            <person name="Bluhm B."/>
            <person name="Cannon C."/>
            <person name="Castanera R."/>
            <person name="Culley D."/>
            <person name="Daum C."/>
            <person name="Ezra D."/>
            <person name="Gonzalez J."/>
            <person name="Henrissat B."/>
            <person name="Kuo A."/>
            <person name="Liang C."/>
            <person name="Lipzen A."/>
            <person name="Lutzoni F."/>
            <person name="Magnuson J."/>
            <person name="Mondo S."/>
            <person name="Nolan M."/>
            <person name="Ohm R."/>
            <person name="Pangilinan J."/>
            <person name="Park H.-J."/>
            <person name="Ramirez L."/>
            <person name="Alfaro M."/>
            <person name="Sun H."/>
            <person name="Tritt A."/>
            <person name="Yoshinaga Y."/>
            <person name="Zwiers L.-H."/>
            <person name="Turgeon B."/>
            <person name="Goodwin S."/>
            <person name="Spatafora J."/>
            <person name="Crous P."/>
            <person name="Grigoriev I."/>
        </authorList>
    </citation>
    <scope>NUCLEOTIDE SEQUENCE</scope>
    <source>
        <strain evidence="2">CBS 690.94</strain>
    </source>
</reference>
<dbReference type="Pfam" id="PF01764">
    <property type="entry name" value="Lipase_3"/>
    <property type="match status" value="1"/>
</dbReference>
<organism evidence="2 3">
    <name type="scientific">Karstenula rhodostoma CBS 690.94</name>
    <dbReference type="NCBI Taxonomy" id="1392251"/>
    <lineage>
        <taxon>Eukaryota</taxon>
        <taxon>Fungi</taxon>
        <taxon>Dikarya</taxon>
        <taxon>Ascomycota</taxon>
        <taxon>Pezizomycotina</taxon>
        <taxon>Dothideomycetes</taxon>
        <taxon>Pleosporomycetidae</taxon>
        <taxon>Pleosporales</taxon>
        <taxon>Massarineae</taxon>
        <taxon>Didymosphaeriaceae</taxon>
        <taxon>Karstenula</taxon>
    </lineage>
</organism>
<evidence type="ECO:0000313" key="2">
    <source>
        <dbReference type="EMBL" id="KAF2439510.1"/>
    </source>
</evidence>
<proteinExistence type="predicted"/>
<gene>
    <name evidence="2" type="ORF">P171DRAFT_525372</name>
</gene>
<dbReference type="GO" id="GO:0006629">
    <property type="term" value="P:lipid metabolic process"/>
    <property type="evidence" value="ECO:0007669"/>
    <property type="project" value="InterPro"/>
</dbReference>
<protein>
    <recommendedName>
        <fullName evidence="1">Fungal lipase-type domain-containing protein</fullName>
    </recommendedName>
</protein>
<keyword evidence="3" id="KW-1185">Reference proteome</keyword>
<dbReference type="OrthoDB" id="3791445at2759"/>
<accession>A0A9P4P6X1</accession>
<evidence type="ECO:0000259" key="1">
    <source>
        <dbReference type="Pfam" id="PF01764"/>
    </source>
</evidence>
<dbReference type="AlphaFoldDB" id="A0A9P4P6X1"/>
<feature type="non-terminal residue" evidence="2">
    <location>
        <position position="1"/>
    </location>
</feature>
<evidence type="ECO:0000313" key="3">
    <source>
        <dbReference type="Proteomes" id="UP000799764"/>
    </source>
</evidence>
<dbReference type="SUPFAM" id="SSF53474">
    <property type="entry name" value="alpha/beta-Hydrolases"/>
    <property type="match status" value="1"/>
</dbReference>
<dbReference type="Proteomes" id="UP000799764">
    <property type="component" value="Unassembled WGS sequence"/>
</dbReference>
<dbReference type="EMBL" id="MU001509">
    <property type="protein sequence ID" value="KAF2439510.1"/>
    <property type="molecule type" value="Genomic_DNA"/>
</dbReference>
<feature type="domain" description="Fungal lipase-type" evidence="1">
    <location>
        <begin position="162"/>
        <end position="251"/>
    </location>
</feature>
<dbReference type="Gene3D" id="3.40.50.1820">
    <property type="entry name" value="alpha/beta hydrolase"/>
    <property type="match status" value="1"/>
</dbReference>